<dbReference type="Proteomes" id="UP000009022">
    <property type="component" value="Unassembled WGS sequence"/>
</dbReference>
<dbReference type="SUPFAM" id="SSF46579">
    <property type="entry name" value="Prefoldin"/>
    <property type="match status" value="1"/>
</dbReference>
<dbReference type="PANTHER" id="PTHR12409">
    <property type="entry name" value="PREFOLDIN SUBUNIT 3"/>
    <property type="match status" value="1"/>
</dbReference>
<dbReference type="PANTHER" id="PTHR12409:SF0">
    <property type="entry name" value="PREFOLDIN SUBUNIT 3"/>
    <property type="match status" value="1"/>
</dbReference>
<reference evidence="5 6" key="1">
    <citation type="journal article" date="2008" name="Nature">
        <title>The Trichoplax genome and the nature of placozoans.</title>
        <authorList>
            <person name="Srivastava M."/>
            <person name="Begovic E."/>
            <person name="Chapman J."/>
            <person name="Putnam N.H."/>
            <person name="Hellsten U."/>
            <person name="Kawashima T."/>
            <person name="Kuo A."/>
            <person name="Mitros T."/>
            <person name="Salamov A."/>
            <person name="Carpenter M.L."/>
            <person name="Signorovitch A.Y."/>
            <person name="Moreno M.A."/>
            <person name="Kamm K."/>
            <person name="Grimwood J."/>
            <person name="Schmutz J."/>
            <person name="Shapiro H."/>
            <person name="Grigoriev I.V."/>
            <person name="Buss L.W."/>
            <person name="Schierwater B."/>
            <person name="Dellaporta S.L."/>
            <person name="Rokhsar D.S."/>
        </authorList>
    </citation>
    <scope>NUCLEOTIDE SEQUENCE [LARGE SCALE GENOMIC DNA]</scope>
    <source>
        <strain evidence="5 6">Grell-BS-1999</strain>
    </source>
</reference>
<dbReference type="GO" id="GO:0007017">
    <property type="term" value="P:microtubule-based process"/>
    <property type="evidence" value="ECO:0000318"/>
    <property type="project" value="GO_Central"/>
</dbReference>
<dbReference type="InterPro" id="IPR004127">
    <property type="entry name" value="Prefoldin_subunit_alpha"/>
</dbReference>
<proteinExistence type="inferred from homology"/>
<dbReference type="InterPro" id="IPR009053">
    <property type="entry name" value="Prefoldin"/>
</dbReference>
<organism evidence="5 6">
    <name type="scientific">Trichoplax adhaerens</name>
    <name type="common">Trichoplax reptans</name>
    <dbReference type="NCBI Taxonomy" id="10228"/>
    <lineage>
        <taxon>Eukaryota</taxon>
        <taxon>Metazoa</taxon>
        <taxon>Placozoa</taxon>
        <taxon>Uniplacotomia</taxon>
        <taxon>Trichoplacea</taxon>
        <taxon>Trichoplacidae</taxon>
        <taxon>Trichoplax</taxon>
    </lineage>
</organism>
<comment type="subunit">
    <text evidence="3">Heterohexamer of two PFD-alpha type and four PFD-beta type subunits.</text>
</comment>
<dbReference type="PIRSF" id="PIRSF016396">
    <property type="entry name" value="Prefoldin_subunit_3"/>
    <property type="match status" value="1"/>
</dbReference>
<keyword evidence="4" id="KW-0175">Coiled coil</keyword>
<dbReference type="InParanoid" id="B3RXM5"/>
<dbReference type="GeneID" id="6753557"/>
<dbReference type="EMBL" id="DS985245">
    <property type="protein sequence ID" value="EDV24885.1"/>
    <property type="molecule type" value="Genomic_DNA"/>
</dbReference>
<dbReference type="Gene3D" id="1.10.287.370">
    <property type="match status" value="1"/>
</dbReference>
<dbReference type="Pfam" id="PF02996">
    <property type="entry name" value="Prefoldin"/>
    <property type="match status" value="1"/>
</dbReference>
<accession>B3RXM5</accession>
<gene>
    <name evidence="5" type="ORF">TRIADDRAFT_25500</name>
</gene>
<name>B3RXM5_TRIAD</name>
<sequence length="195" mass="22330">MAAAATAESSVQPENKHYGIPKATFMEDVDEYMSGDRTAESVLKDLDEQHQKYKFMELNLLQKKKKLREQAPDIKKTLDTVKFLKTRKESDSTIESKFLLSDQVYAKATVPPTDNVYLWLGANVMLEYEIDDAIELLAKNLTSAEQSLAKMEEDLNFLRNQYTTVEVNMARIYNWDVRQRMDTGKASEKKVATSS</sequence>
<evidence type="ECO:0000256" key="3">
    <source>
        <dbReference type="PIRNR" id="PIRNR016396"/>
    </source>
</evidence>
<evidence type="ECO:0000256" key="2">
    <source>
        <dbReference type="ARBA" id="ARBA00023186"/>
    </source>
</evidence>
<dbReference type="GO" id="GO:0005737">
    <property type="term" value="C:cytoplasm"/>
    <property type="evidence" value="ECO:0000318"/>
    <property type="project" value="GO_Central"/>
</dbReference>
<evidence type="ECO:0000313" key="6">
    <source>
        <dbReference type="Proteomes" id="UP000009022"/>
    </source>
</evidence>
<evidence type="ECO:0000256" key="4">
    <source>
        <dbReference type="SAM" id="Coils"/>
    </source>
</evidence>
<dbReference type="InterPro" id="IPR016655">
    <property type="entry name" value="PFD3"/>
</dbReference>
<dbReference type="STRING" id="10228.B3RXM5"/>
<dbReference type="GO" id="GO:0016272">
    <property type="term" value="C:prefoldin complex"/>
    <property type="evidence" value="ECO:0000318"/>
    <property type="project" value="GO_Central"/>
</dbReference>
<protein>
    <recommendedName>
        <fullName evidence="3">Prefoldin subunit 3</fullName>
    </recommendedName>
</protein>
<dbReference type="AlphaFoldDB" id="B3RXM5"/>
<dbReference type="GO" id="GO:0015631">
    <property type="term" value="F:tubulin binding"/>
    <property type="evidence" value="ECO:0000318"/>
    <property type="project" value="GO_Central"/>
</dbReference>
<dbReference type="KEGG" id="tad:TRIADDRAFT_25500"/>
<keyword evidence="2 3" id="KW-0143">Chaperone</keyword>
<dbReference type="GO" id="GO:0007021">
    <property type="term" value="P:tubulin complex assembly"/>
    <property type="evidence" value="ECO:0000318"/>
    <property type="project" value="GO_Central"/>
</dbReference>
<dbReference type="HOGENOM" id="CLU_083737_1_0_1"/>
<dbReference type="OMA" id="YNWDVAQ"/>
<dbReference type="eggNOG" id="KOG3313">
    <property type="taxonomic scope" value="Eukaryota"/>
</dbReference>
<dbReference type="OrthoDB" id="6375174at2759"/>
<dbReference type="FunFam" id="1.10.287.370:FF:000001">
    <property type="entry name" value="Prefoldin subunit 3"/>
    <property type="match status" value="1"/>
</dbReference>
<evidence type="ECO:0000313" key="5">
    <source>
        <dbReference type="EMBL" id="EDV24885.1"/>
    </source>
</evidence>
<dbReference type="CDD" id="cd23156">
    <property type="entry name" value="Prefoldin_3"/>
    <property type="match status" value="1"/>
</dbReference>
<evidence type="ECO:0000256" key="1">
    <source>
        <dbReference type="ARBA" id="ARBA00010048"/>
    </source>
</evidence>
<keyword evidence="6" id="KW-1185">Reference proteome</keyword>
<dbReference type="GO" id="GO:0006457">
    <property type="term" value="P:protein folding"/>
    <property type="evidence" value="ECO:0007669"/>
    <property type="project" value="UniProtKB-UniRule"/>
</dbReference>
<comment type="function">
    <text evidence="3">Binds specifically to cytosolic chaperonin (c-CPN) and transfers target proteins to it. Binds to nascent polypeptide chain and promotes folding in an environment in which there are many competing pathways for nonnative proteins.</text>
</comment>
<comment type="similarity">
    <text evidence="1 3">Belongs to the prefoldin subunit alpha family.</text>
</comment>
<dbReference type="RefSeq" id="XP_002112775.1">
    <property type="nucleotide sequence ID" value="XM_002112739.1"/>
</dbReference>
<feature type="coiled-coil region" evidence="4">
    <location>
        <begin position="134"/>
        <end position="168"/>
    </location>
</feature>
<dbReference type="PhylomeDB" id="B3RXM5"/>
<dbReference type="CTD" id="6753557"/>